<dbReference type="HOGENOM" id="CLU_016047_5_0_0"/>
<name>A8F371_PSELT</name>
<dbReference type="SUPFAM" id="SSF161098">
    <property type="entry name" value="MetI-like"/>
    <property type="match status" value="1"/>
</dbReference>
<comment type="similarity">
    <text evidence="7">Belongs to the binding-protein-dependent transport system permease family.</text>
</comment>
<proteinExistence type="inferred from homology"/>
<dbReference type="PANTHER" id="PTHR43744:SF8">
    <property type="entry name" value="SN-GLYCEROL-3-PHOSPHATE TRANSPORT SYSTEM PERMEASE PROTEIN UGPE"/>
    <property type="match status" value="1"/>
</dbReference>
<reference evidence="9 10" key="1">
    <citation type="submission" date="2007-08" db="EMBL/GenBank/DDBJ databases">
        <title>Complete sequence of Thermotoga lettingae TMO.</title>
        <authorList>
            <consortium name="US DOE Joint Genome Institute"/>
            <person name="Copeland A."/>
            <person name="Lucas S."/>
            <person name="Lapidus A."/>
            <person name="Barry K."/>
            <person name="Glavina del Rio T."/>
            <person name="Dalin E."/>
            <person name="Tice H."/>
            <person name="Pitluck S."/>
            <person name="Foster B."/>
            <person name="Bruce D."/>
            <person name="Schmutz J."/>
            <person name="Larimer F."/>
            <person name="Land M."/>
            <person name="Hauser L."/>
            <person name="Kyrpides N."/>
            <person name="Mikhailova N."/>
            <person name="Nelson K."/>
            <person name="Gogarten J.P."/>
            <person name="Noll K."/>
            <person name="Richardson P."/>
        </authorList>
    </citation>
    <scope>NUCLEOTIDE SEQUENCE [LARGE SCALE GENOMIC DNA]</scope>
    <source>
        <strain evidence="10">ATCC BAA-301 / DSM 14385 / NBRC 107922 / TMO</strain>
    </source>
</reference>
<keyword evidence="4 7" id="KW-0812">Transmembrane</keyword>
<dbReference type="AlphaFoldDB" id="A8F371"/>
<dbReference type="EMBL" id="CP000812">
    <property type="protein sequence ID" value="ABV32605.1"/>
    <property type="molecule type" value="Genomic_DNA"/>
</dbReference>
<feature type="transmembrane region" description="Helical" evidence="7">
    <location>
        <begin position="235"/>
        <end position="256"/>
    </location>
</feature>
<feature type="transmembrane region" description="Helical" evidence="7">
    <location>
        <begin position="6"/>
        <end position="29"/>
    </location>
</feature>
<evidence type="ECO:0000256" key="1">
    <source>
        <dbReference type="ARBA" id="ARBA00004651"/>
    </source>
</evidence>
<organism evidence="9 10">
    <name type="scientific">Pseudothermotoga lettingae (strain ATCC BAA-301 / DSM 14385 / NBRC 107922 / TMO)</name>
    <name type="common">Thermotoga lettingae</name>
    <dbReference type="NCBI Taxonomy" id="416591"/>
    <lineage>
        <taxon>Bacteria</taxon>
        <taxon>Thermotogati</taxon>
        <taxon>Thermotogota</taxon>
        <taxon>Thermotogae</taxon>
        <taxon>Thermotogales</taxon>
        <taxon>Thermotogaceae</taxon>
        <taxon>Pseudothermotoga</taxon>
    </lineage>
</organism>
<feature type="domain" description="ABC transmembrane type-1" evidence="8">
    <location>
        <begin position="200"/>
        <end position="389"/>
    </location>
</feature>
<dbReference type="InterPro" id="IPR000515">
    <property type="entry name" value="MetI-like"/>
</dbReference>
<evidence type="ECO:0000256" key="5">
    <source>
        <dbReference type="ARBA" id="ARBA00022989"/>
    </source>
</evidence>
<keyword evidence="6 7" id="KW-0472">Membrane</keyword>
<comment type="subcellular location">
    <subcellularLocation>
        <location evidence="1 7">Cell membrane</location>
        <topology evidence="1 7">Multi-pass membrane protein</topology>
    </subcellularLocation>
</comment>
<dbReference type="PROSITE" id="PS50928">
    <property type="entry name" value="ABC_TM1"/>
    <property type="match status" value="1"/>
</dbReference>
<dbReference type="InterPro" id="IPR035906">
    <property type="entry name" value="MetI-like_sf"/>
</dbReference>
<gene>
    <name evidence="9" type="ordered locus">Tlet_0032</name>
</gene>
<protein>
    <submittedName>
        <fullName evidence="9">Binding-protein-dependent transport systems inner membrane component</fullName>
    </submittedName>
</protein>
<evidence type="ECO:0000256" key="3">
    <source>
        <dbReference type="ARBA" id="ARBA00022475"/>
    </source>
</evidence>
<evidence type="ECO:0000256" key="6">
    <source>
        <dbReference type="ARBA" id="ARBA00023136"/>
    </source>
</evidence>
<dbReference type="eggNOG" id="COG0395">
    <property type="taxonomic scope" value="Bacteria"/>
</dbReference>
<dbReference type="Proteomes" id="UP000002016">
    <property type="component" value="Chromosome"/>
</dbReference>
<dbReference type="GO" id="GO:0055085">
    <property type="term" value="P:transmembrane transport"/>
    <property type="evidence" value="ECO:0007669"/>
    <property type="project" value="InterPro"/>
</dbReference>
<dbReference type="OrthoDB" id="9771544at2"/>
<sequence precursor="true">MRFFIYAILIIFMVLSLFPTFLMFFTAFVPEGDLFNRTIEKTITDFELPKAILLSKVRPVKTTINLIKEGENSFLRIDASKDFSGIAPSMGSSDINKVKFVELRLRNEESIRLRVGFKDIKDRVDYCIVRDIPASREWQNLRFEIKPGDLSLDTFHISQLRIETLGDGWVDIDDVKLVNRYPTFYNFVKVLRDDYFGRYLLNSAIVSTGSVVGNLFFCSMVAYAFARKNFRFKELLFSLILGTMMIPPQVTIIPTFILMKKLGFIDTYWALILPNLVTPFGIFLMRQYIEQLPVELDQAAFVDGATDFQIFRYIILPLSKPALSVLGINTFVLTWNDVFYPLILTTSREMRTVQIGLALYQKLNVFTWPSLMAASAIAGLPIILMFLIFEKRIISGILEGAIKS</sequence>
<dbReference type="PANTHER" id="PTHR43744">
    <property type="entry name" value="ABC TRANSPORTER PERMEASE PROTEIN MG189-RELATED-RELATED"/>
    <property type="match status" value="1"/>
</dbReference>
<dbReference type="CDD" id="cd06261">
    <property type="entry name" value="TM_PBP2"/>
    <property type="match status" value="1"/>
</dbReference>
<feature type="transmembrane region" description="Helical" evidence="7">
    <location>
        <begin position="199"/>
        <end position="223"/>
    </location>
</feature>
<evidence type="ECO:0000256" key="4">
    <source>
        <dbReference type="ARBA" id="ARBA00022692"/>
    </source>
</evidence>
<dbReference type="KEGG" id="tle:Tlet_0032"/>
<dbReference type="STRING" id="416591.Tlet_0032"/>
<dbReference type="GO" id="GO:0005886">
    <property type="term" value="C:plasma membrane"/>
    <property type="evidence" value="ECO:0007669"/>
    <property type="project" value="UniProtKB-SubCell"/>
</dbReference>
<dbReference type="Gene3D" id="1.10.3720.10">
    <property type="entry name" value="MetI-like"/>
    <property type="match status" value="1"/>
</dbReference>
<accession>A8F371</accession>
<keyword evidence="3" id="KW-1003">Cell membrane</keyword>
<keyword evidence="10" id="KW-1185">Reference proteome</keyword>
<feature type="transmembrane region" description="Helical" evidence="7">
    <location>
        <begin position="268"/>
        <end position="289"/>
    </location>
</feature>
<keyword evidence="5 7" id="KW-1133">Transmembrane helix</keyword>
<evidence type="ECO:0000259" key="8">
    <source>
        <dbReference type="PROSITE" id="PS50928"/>
    </source>
</evidence>
<reference evidence="9 10" key="2">
    <citation type="journal article" date="2009" name="Proc. Natl. Acad. Sci. U.S.A.">
        <title>On the chimeric nature, thermophilic origin, and phylogenetic placement of the Thermotogales.</title>
        <authorList>
            <person name="Zhaxybayeva O."/>
            <person name="Swithers K.S."/>
            <person name="Lapierre P."/>
            <person name="Fournier G.P."/>
            <person name="Bickhart D.M."/>
            <person name="DeBoy R.T."/>
            <person name="Nelson K.E."/>
            <person name="Nesbo C.L."/>
            <person name="Doolittle W.F."/>
            <person name="Gogarten J.P."/>
            <person name="Noll K.M."/>
        </authorList>
    </citation>
    <scope>NUCLEOTIDE SEQUENCE [LARGE SCALE GENOMIC DNA]</scope>
    <source>
        <strain evidence="10">ATCC BAA-301 / DSM 14385 / NBRC 107922 / TMO</strain>
    </source>
</reference>
<keyword evidence="2 7" id="KW-0813">Transport</keyword>
<evidence type="ECO:0000256" key="7">
    <source>
        <dbReference type="RuleBase" id="RU363032"/>
    </source>
</evidence>
<evidence type="ECO:0000256" key="2">
    <source>
        <dbReference type="ARBA" id="ARBA00022448"/>
    </source>
</evidence>
<feature type="transmembrane region" description="Helical" evidence="7">
    <location>
        <begin position="366"/>
        <end position="389"/>
    </location>
</feature>
<evidence type="ECO:0000313" key="10">
    <source>
        <dbReference type="Proteomes" id="UP000002016"/>
    </source>
</evidence>
<dbReference type="RefSeq" id="WP_012002086.1">
    <property type="nucleotide sequence ID" value="NC_009828.1"/>
</dbReference>
<evidence type="ECO:0000313" key="9">
    <source>
        <dbReference type="EMBL" id="ABV32605.1"/>
    </source>
</evidence>
<dbReference type="Pfam" id="PF00528">
    <property type="entry name" value="BPD_transp_1"/>
    <property type="match status" value="1"/>
</dbReference>